<proteinExistence type="predicted"/>
<feature type="region of interest" description="Disordered" evidence="1">
    <location>
        <begin position="115"/>
        <end position="135"/>
    </location>
</feature>
<dbReference type="AlphaFoldDB" id="A0A5B2XWY8"/>
<gene>
    <name evidence="5" type="ORF">F0L68_01260</name>
</gene>
<protein>
    <submittedName>
        <fullName evidence="5">TIGR03943 family protein</fullName>
    </submittedName>
</protein>
<dbReference type="InterPro" id="IPR015402">
    <property type="entry name" value="DUF1980"/>
</dbReference>
<accession>A0A5B2XWY8</accession>
<comment type="caution">
    <text evidence="5">The sequence shown here is derived from an EMBL/GenBank/DDBJ whole genome shotgun (WGS) entry which is preliminary data.</text>
</comment>
<feature type="domain" description="DUF1980" evidence="3">
    <location>
        <begin position="18"/>
        <end position="112"/>
    </location>
</feature>
<feature type="compositionally biased region" description="Low complexity" evidence="1">
    <location>
        <begin position="115"/>
        <end position="124"/>
    </location>
</feature>
<evidence type="ECO:0000256" key="2">
    <source>
        <dbReference type="SAM" id="Phobius"/>
    </source>
</evidence>
<dbReference type="EMBL" id="VUOB01000001">
    <property type="protein sequence ID" value="KAA2267181.1"/>
    <property type="molecule type" value="Genomic_DNA"/>
</dbReference>
<evidence type="ECO:0000313" key="6">
    <source>
        <dbReference type="Proteomes" id="UP000323454"/>
    </source>
</evidence>
<dbReference type="OrthoDB" id="359029at2"/>
<feature type="transmembrane region" description="Helical" evidence="2">
    <location>
        <begin position="78"/>
        <end position="97"/>
    </location>
</feature>
<feature type="transmembrane region" description="Helical" evidence="2">
    <location>
        <begin position="37"/>
        <end position="57"/>
    </location>
</feature>
<organism evidence="5 6">
    <name type="scientific">Solihabitans fulvus</name>
    <dbReference type="NCBI Taxonomy" id="1892852"/>
    <lineage>
        <taxon>Bacteria</taxon>
        <taxon>Bacillati</taxon>
        <taxon>Actinomycetota</taxon>
        <taxon>Actinomycetes</taxon>
        <taxon>Pseudonocardiales</taxon>
        <taxon>Pseudonocardiaceae</taxon>
        <taxon>Solihabitans</taxon>
    </lineage>
</organism>
<evidence type="ECO:0000259" key="3">
    <source>
        <dbReference type="Pfam" id="PF09323"/>
    </source>
</evidence>
<dbReference type="InterPro" id="IPR048493">
    <property type="entry name" value="DUF1980_N"/>
</dbReference>
<dbReference type="InterPro" id="IPR048447">
    <property type="entry name" value="DUF1980_C"/>
</dbReference>
<keyword evidence="2" id="KW-0812">Transmembrane</keyword>
<dbReference type="NCBIfam" id="TIGR03943">
    <property type="entry name" value="TIGR03943 family putative permease subunit"/>
    <property type="match status" value="1"/>
</dbReference>
<dbReference type="Proteomes" id="UP000323454">
    <property type="component" value="Unassembled WGS sequence"/>
</dbReference>
<dbReference type="Pfam" id="PF21537">
    <property type="entry name" value="DUF1980_C"/>
    <property type="match status" value="1"/>
</dbReference>
<dbReference type="Pfam" id="PF09323">
    <property type="entry name" value="DUF1980"/>
    <property type="match status" value="1"/>
</dbReference>
<evidence type="ECO:0000259" key="4">
    <source>
        <dbReference type="Pfam" id="PF21537"/>
    </source>
</evidence>
<sequence>MRLPRGLAAGLLTALAGVVLGKLVLSGAHTAYVRPSMGPYLLASAALLAAAGLWTTARALSARPPTPDHDHDHENGRLGITPVSLLLVVPLLLAYLVGHPGLNAATADTEGISAAPPQVQAQPQGRSTSYAPLQTGPDGTARLSLLETIQRGLSNDGETLRGHRIRVQGFLTKPQGEPGTATLSRYVISCCAADAFLASVDLSWPQSPPPKPSTGQWYEVIAEFTSVDHSPADPAQPRVHLTVVPGGDLKIPDPADPYET</sequence>
<dbReference type="RefSeq" id="WP_149847491.1">
    <property type="nucleotide sequence ID" value="NZ_VUOB01000001.1"/>
</dbReference>
<name>A0A5B2XWY8_9PSEU</name>
<evidence type="ECO:0000256" key="1">
    <source>
        <dbReference type="SAM" id="MobiDB-lite"/>
    </source>
</evidence>
<feature type="domain" description="DUF1980" evidence="4">
    <location>
        <begin position="155"/>
        <end position="258"/>
    </location>
</feature>
<reference evidence="5 6" key="1">
    <citation type="submission" date="2019-09" db="EMBL/GenBank/DDBJ databases">
        <title>Goodfellowia gen. nov., a new genus of the Pseudonocardineae related to Actinoalloteichus, containing Goodfellowia coeruleoviolacea gen. nov., comb. nov. gen. nov., comb. nov.</title>
        <authorList>
            <person name="Labeda D."/>
        </authorList>
    </citation>
    <scope>NUCLEOTIDE SEQUENCE [LARGE SCALE GENOMIC DNA]</scope>
    <source>
        <strain evidence="5 6">AN110305</strain>
    </source>
</reference>
<keyword evidence="2" id="KW-0472">Membrane</keyword>
<keyword evidence="6" id="KW-1185">Reference proteome</keyword>
<evidence type="ECO:0000313" key="5">
    <source>
        <dbReference type="EMBL" id="KAA2267181.1"/>
    </source>
</evidence>
<reference evidence="5 6" key="2">
    <citation type="submission" date="2019-09" db="EMBL/GenBank/DDBJ databases">
        <authorList>
            <person name="Jin C."/>
        </authorList>
    </citation>
    <scope>NUCLEOTIDE SEQUENCE [LARGE SCALE GENOMIC DNA]</scope>
    <source>
        <strain evidence="5 6">AN110305</strain>
    </source>
</reference>
<keyword evidence="2" id="KW-1133">Transmembrane helix</keyword>